<evidence type="ECO:0008006" key="4">
    <source>
        <dbReference type="Google" id="ProtNLM"/>
    </source>
</evidence>
<accession>A0A0P9GVG8</accession>
<evidence type="ECO:0000256" key="1">
    <source>
        <dbReference type="SAM" id="Phobius"/>
    </source>
</evidence>
<protein>
    <recommendedName>
        <fullName evidence="4">Cobalt transporter CbtA</fullName>
    </recommendedName>
</protein>
<comment type="caution">
    <text evidence="2">The sequence shown here is derived from an EMBL/GenBank/DDBJ whole genome shotgun (WGS) entry which is preliminary data.</text>
</comment>
<keyword evidence="1" id="KW-0472">Membrane</keyword>
<evidence type="ECO:0000313" key="3">
    <source>
        <dbReference type="Proteomes" id="UP000050297"/>
    </source>
</evidence>
<dbReference type="InterPro" id="IPR012666">
    <property type="entry name" value="CbtA_put"/>
</dbReference>
<sequence length="262" mass="27541">MISKLLLRGMLVGVFAGLLAFGVVRTIAEPQIDQAIAFEESHEALAALTVQSGHDHGAQAQASEHERGGEITRATQAGIGALIGTTVFGAAIGGLFSLAFCFLYGRFGSVDPRKLSAGLAFACFVALVALPSLKYPANPPAIGNADTIGERTVLFFALLLISVVAMAAVTQIVRRLAQLIDGWNAGLVGVLAYVVVMALVLVLLPTVNEVPHDFSADLLWHFRLASIGTQATLWATVGVLFGLVAERSLRPKQHASLPLYGG</sequence>
<keyword evidence="1" id="KW-0812">Transmembrane</keyword>
<feature type="transmembrane region" description="Helical" evidence="1">
    <location>
        <begin position="185"/>
        <end position="204"/>
    </location>
</feature>
<feature type="transmembrane region" description="Helical" evidence="1">
    <location>
        <begin position="79"/>
        <end position="103"/>
    </location>
</feature>
<organism evidence="2 3">
    <name type="scientific">Pseudomonas syringae pv. aceris</name>
    <dbReference type="NCBI Taxonomy" id="199198"/>
    <lineage>
        <taxon>Bacteria</taxon>
        <taxon>Pseudomonadati</taxon>
        <taxon>Pseudomonadota</taxon>
        <taxon>Gammaproteobacteria</taxon>
        <taxon>Pseudomonadales</taxon>
        <taxon>Pseudomonadaceae</taxon>
        <taxon>Pseudomonas</taxon>
        <taxon>Pseudomonas syringae</taxon>
    </lineage>
</organism>
<dbReference type="AlphaFoldDB" id="A0A0P9GVG8"/>
<dbReference type="Pfam" id="PF09490">
    <property type="entry name" value="CbtA"/>
    <property type="match status" value="1"/>
</dbReference>
<dbReference type="EMBL" id="LJPM01000589">
    <property type="protein sequence ID" value="KPW09212.1"/>
    <property type="molecule type" value="Genomic_DNA"/>
</dbReference>
<dbReference type="PATRIC" id="fig|199198.5.peg.4824"/>
<evidence type="ECO:0000313" key="2">
    <source>
        <dbReference type="EMBL" id="KPW09212.1"/>
    </source>
</evidence>
<dbReference type="RefSeq" id="WP_032620121.1">
    <property type="nucleotide sequence ID" value="NZ_LGAR01000114.1"/>
</dbReference>
<keyword evidence="1" id="KW-1133">Transmembrane helix</keyword>
<reference evidence="2 3" key="1">
    <citation type="submission" date="2015-09" db="EMBL/GenBank/DDBJ databases">
        <title>Genome announcement of multiple Pseudomonas syringae strains.</title>
        <authorList>
            <person name="Thakur S."/>
            <person name="Wang P.W."/>
            <person name="Gong Y."/>
            <person name="Weir B.S."/>
            <person name="Guttman D.S."/>
        </authorList>
    </citation>
    <scope>NUCLEOTIDE SEQUENCE [LARGE SCALE GENOMIC DNA]</scope>
    <source>
        <strain evidence="2 3">ICMP2802</strain>
    </source>
</reference>
<name>A0A0P9GVG8_PSESX</name>
<dbReference type="Proteomes" id="UP000050297">
    <property type="component" value="Unassembled WGS sequence"/>
</dbReference>
<gene>
    <name evidence="2" type="ORF">ALO91_03393</name>
</gene>
<proteinExistence type="predicted"/>
<feature type="transmembrane region" description="Helical" evidence="1">
    <location>
        <begin position="153"/>
        <end position="173"/>
    </location>
</feature>
<feature type="transmembrane region" description="Helical" evidence="1">
    <location>
        <begin position="115"/>
        <end position="133"/>
    </location>
</feature>
<feature type="transmembrane region" description="Helical" evidence="1">
    <location>
        <begin position="224"/>
        <end position="245"/>
    </location>
</feature>